<dbReference type="Gene3D" id="3.20.20.70">
    <property type="entry name" value="Aldolase class I"/>
    <property type="match status" value="1"/>
</dbReference>
<dbReference type="EC" id="4.2.1.41" evidence="1"/>
<dbReference type="GO" id="GO:0047448">
    <property type="term" value="F:5-dehydro-4-deoxyglucarate dehydratase activity"/>
    <property type="evidence" value="ECO:0007669"/>
    <property type="project" value="UniProtKB-EC"/>
</dbReference>
<protein>
    <submittedName>
        <fullName evidence="1">5-dehydro-4-deoxyglucarate dehydratase</fullName>
        <ecNumber evidence="1">4.2.1.41</ecNumber>
    </submittedName>
</protein>
<feature type="non-terminal residue" evidence="1">
    <location>
        <position position="1"/>
    </location>
</feature>
<evidence type="ECO:0000313" key="3">
    <source>
        <dbReference type="Proteomes" id="UP000736384"/>
    </source>
</evidence>
<name>A0AA43ZBM5_9GAMM</name>
<evidence type="ECO:0000313" key="1">
    <source>
        <dbReference type="EMBL" id="NHN79262.1"/>
    </source>
</evidence>
<dbReference type="InterPro" id="IPR013785">
    <property type="entry name" value="Aldolase_TIM"/>
</dbReference>
<dbReference type="EMBL" id="JAAPAP010000018">
    <property type="protein sequence ID" value="NHN79262.1"/>
    <property type="molecule type" value="Genomic_DNA"/>
</dbReference>
<dbReference type="EMBL" id="JAAPAP010000026">
    <property type="protein sequence ID" value="NHN79750.1"/>
    <property type="molecule type" value="Genomic_DNA"/>
</dbReference>
<evidence type="ECO:0000313" key="2">
    <source>
        <dbReference type="EMBL" id="NHN79750.1"/>
    </source>
</evidence>
<organism evidence="1 3">
    <name type="scientific">Azotobacter chroococcum</name>
    <dbReference type="NCBI Taxonomy" id="353"/>
    <lineage>
        <taxon>Bacteria</taxon>
        <taxon>Pseudomonadati</taxon>
        <taxon>Pseudomonadota</taxon>
        <taxon>Gammaproteobacteria</taxon>
        <taxon>Pseudomonadales</taxon>
        <taxon>Pseudomonadaceae</taxon>
        <taxon>Azotobacter</taxon>
    </lineage>
</organism>
<accession>A0AA43ZBM5</accession>
<reference evidence="1" key="1">
    <citation type="submission" date="2020-03" db="EMBL/GenBank/DDBJ databases">
        <title>Genome assembly of Azotobacter chroococcum W5.</title>
        <authorList>
            <person name="Kannepalli A."/>
        </authorList>
    </citation>
    <scope>NUCLEOTIDE SEQUENCE</scope>
    <source>
        <strain evidence="1">W5</strain>
    </source>
</reference>
<keyword evidence="1" id="KW-0456">Lyase</keyword>
<gene>
    <name evidence="1" type="ORF">HA520_18580</name>
    <name evidence="2" type="ORF">HA520_21150</name>
</gene>
<dbReference type="AlphaFoldDB" id="A0AA43ZBM5"/>
<comment type="caution">
    <text evidence="1">The sequence shown here is derived from an EMBL/GenBank/DDBJ whole genome shotgun (WGS) entry which is preliminary data.</text>
</comment>
<dbReference type="SUPFAM" id="SSF51569">
    <property type="entry name" value="Aldolase"/>
    <property type="match status" value="1"/>
</dbReference>
<sequence>PLLEIRNRRAGYAVSMVKAGAKIVGHDAGPVRAPLTDLLPDEYERLAALIRKLGPQ</sequence>
<dbReference type="Proteomes" id="UP000736384">
    <property type="component" value="Unassembled WGS sequence"/>
</dbReference>
<proteinExistence type="predicted"/>